<dbReference type="Proteomes" id="UP000245207">
    <property type="component" value="Unassembled WGS sequence"/>
</dbReference>
<dbReference type="EMBL" id="PKPP01002523">
    <property type="protein sequence ID" value="PWA74712.1"/>
    <property type="molecule type" value="Genomic_DNA"/>
</dbReference>
<comment type="caution">
    <text evidence="1">The sequence shown here is derived from an EMBL/GenBank/DDBJ whole genome shotgun (WGS) entry which is preliminary data.</text>
</comment>
<gene>
    <name evidence="1" type="ORF">CTI12_AA250040</name>
</gene>
<accession>A0A2U1NMH1</accession>
<dbReference type="AlphaFoldDB" id="A0A2U1NMH1"/>
<organism evidence="1 2">
    <name type="scientific">Artemisia annua</name>
    <name type="common">Sweet wormwood</name>
    <dbReference type="NCBI Taxonomy" id="35608"/>
    <lineage>
        <taxon>Eukaryota</taxon>
        <taxon>Viridiplantae</taxon>
        <taxon>Streptophyta</taxon>
        <taxon>Embryophyta</taxon>
        <taxon>Tracheophyta</taxon>
        <taxon>Spermatophyta</taxon>
        <taxon>Magnoliopsida</taxon>
        <taxon>eudicotyledons</taxon>
        <taxon>Gunneridae</taxon>
        <taxon>Pentapetalae</taxon>
        <taxon>asterids</taxon>
        <taxon>campanulids</taxon>
        <taxon>Asterales</taxon>
        <taxon>Asteraceae</taxon>
        <taxon>Asteroideae</taxon>
        <taxon>Anthemideae</taxon>
        <taxon>Artemisiinae</taxon>
        <taxon>Artemisia</taxon>
    </lineage>
</organism>
<protein>
    <submittedName>
        <fullName evidence="1">Uncharacterized protein</fullName>
    </submittedName>
</protein>
<sequence length="74" mass="8674">MDLLADGSTFLWLSAIEKIEYLQRLIMHIPGLNYRAKALSELHRSRMLENDDEFSELEQWRALFEVLVAGSNYD</sequence>
<reference evidence="1 2" key="1">
    <citation type="journal article" date="2018" name="Mol. Plant">
        <title>The genome of Artemisia annua provides insight into the evolution of Asteraceae family and artemisinin biosynthesis.</title>
        <authorList>
            <person name="Shen Q."/>
            <person name="Zhang L."/>
            <person name="Liao Z."/>
            <person name="Wang S."/>
            <person name="Yan T."/>
            <person name="Shi P."/>
            <person name="Liu M."/>
            <person name="Fu X."/>
            <person name="Pan Q."/>
            <person name="Wang Y."/>
            <person name="Lv Z."/>
            <person name="Lu X."/>
            <person name="Zhang F."/>
            <person name="Jiang W."/>
            <person name="Ma Y."/>
            <person name="Chen M."/>
            <person name="Hao X."/>
            <person name="Li L."/>
            <person name="Tang Y."/>
            <person name="Lv G."/>
            <person name="Zhou Y."/>
            <person name="Sun X."/>
            <person name="Brodelius P.E."/>
            <person name="Rose J.K.C."/>
            <person name="Tang K."/>
        </authorList>
    </citation>
    <scope>NUCLEOTIDE SEQUENCE [LARGE SCALE GENOMIC DNA]</scope>
    <source>
        <strain evidence="2">cv. Huhao1</strain>
        <tissue evidence="1">Leaf</tissue>
    </source>
</reference>
<keyword evidence="2" id="KW-1185">Reference proteome</keyword>
<evidence type="ECO:0000313" key="1">
    <source>
        <dbReference type="EMBL" id="PWA74712.1"/>
    </source>
</evidence>
<proteinExistence type="predicted"/>
<name>A0A2U1NMH1_ARTAN</name>
<evidence type="ECO:0000313" key="2">
    <source>
        <dbReference type="Proteomes" id="UP000245207"/>
    </source>
</evidence>